<dbReference type="InterPro" id="IPR000073">
    <property type="entry name" value="AB_hydrolase_1"/>
</dbReference>
<dbReference type="AlphaFoldDB" id="A0AA39GKI5"/>
<feature type="signal peptide" evidence="1">
    <location>
        <begin position="1"/>
        <end position="17"/>
    </location>
</feature>
<dbReference type="EMBL" id="JAPDFR010000002">
    <property type="protein sequence ID" value="KAK0389065.1"/>
    <property type="molecule type" value="Genomic_DNA"/>
</dbReference>
<protein>
    <recommendedName>
        <fullName evidence="2">AB hydrolase-1 domain-containing protein</fullName>
    </recommendedName>
</protein>
<proteinExistence type="predicted"/>
<comment type="caution">
    <text evidence="3">The sequence shown here is derived from an EMBL/GenBank/DDBJ whole genome shotgun (WGS) entry which is preliminary data.</text>
</comment>
<evidence type="ECO:0000313" key="4">
    <source>
        <dbReference type="Proteomes" id="UP001175261"/>
    </source>
</evidence>
<organism evidence="3 4">
    <name type="scientific">Sarocladium strictum</name>
    <name type="common">Black bundle disease fungus</name>
    <name type="synonym">Acremonium strictum</name>
    <dbReference type="NCBI Taxonomy" id="5046"/>
    <lineage>
        <taxon>Eukaryota</taxon>
        <taxon>Fungi</taxon>
        <taxon>Dikarya</taxon>
        <taxon>Ascomycota</taxon>
        <taxon>Pezizomycotina</taxon>
        <taxon>Sordariomycetes</taxon>
        <taxon>Hypocreomycetidae</taxon>
        <taxon>Hypocreales</taxon>
        <taxon>Sarocladiaceae</taxon>
        <taxon>Sarocladium</taxon>
    </lineage>
</organism>
<evidence type="ECO:0000256" key="1">
    <source>
        <dbReference type="SAM" id="SignalP"/>
    </source>
</evidence>
<keyword evidence="1" id="KW-0732">Signal</keyword>
<evidence type="ECO:0000259" key="2">
    <source>
        <dbReference type="Pfam" id="PF12697"/>
    </source>
</evidence>
<name>A0AA39GKI5_SARSR</name>
<dbReference type="SUPFAM" id="SSF53474">
    <property type="entry name" value="alpha/beta-Hydrolases"/>
    <property type="match status" value="1"/>
</dbReference>
<accession>A0AA39GKI5</accession>
<feature type="domain" description="AB hydrolase-1" evidence="2">
    <location>
        <begin position="95"/>
        <end position="364"/>
    </location>
</feature>
<sequence length="378" mass="40550">MFLSSVLVAALAAVASARSCRNLQIPVSITSRNAVFDVKPLTTEIDTTDFFLGLSKQGTNFTDILLDGYHTVKGTYKLAATYCQPDSGPGHTLQILTHGIGFDRSYWDLPFNKYNYSYVASAVDGHGYSTLAWDRLGVGASSKGDTVNEIQVFLELEALKALTEQAAEGKLPIGVKHKFDSIAHAGHSFGAAMTYGLARLYPQLTKGIVLQGFSHAPGFLNYFSVGGNFVPVSKVKSLQSKYPPGYIGVQSSVGVHINFFGPGNFDPRILDYAYLNQQAFTPGEILSVGAGLGEKNLFTGPVMVITGDNDVPFCGGNCMGTDAIDNSAPNLIAFSQQFFPRASTFNATVVPGTGHGMNMEYSHPVTYGAMLDFLDSNL</sequence>
<dbReference type="Gene3D" id="3.40.50.1820">
    <property type="entry name" value="alpha/beta hydrolase"/>
    <property type="match status" value="1"/>
</dbReference>
<dbReference type="Pfam" id="PF12697">
    <property type="entry name" value="Abhydrolase_6"/>
    <property type="match status" value="1"/>
</dbReference>
<keyword evidence="4" id="KW-1185">Reference proteome</keyword>
<evidence type="ECO:0000313" key="3">
    <source>
        <dbReference type="EMBL" id="KAK0389065.1"/>
    </source>
</evidence>
<gene>
    <name evidence="3" type="ORF">NLU13_2641</name>
</gene>
<dbReference type="Proteomes" id="UP001175261">
    <property type="component" value="Unassembled WGS sequence"/>
</dbReference>
<reference evidence="3" key="1">
    <citation type="submission" date="2022-10" db="EMBL/GenBank/DDBJ databases">
        <title>Determination and structural analysis of whole genome sequence of Sarocladium strictum F4-1.</title>
        <authorList>
            <person name="Hu L."/>
            <person name="Jiang Y."/>
        </authorList>
    </citation>
    <scope>NUCLEOTIDE SEQUENCE</scope>
    <source>
        <strain evidence="3">F4-1</strain>
    </source>
</reference>
<feature type="chain" id="PRO_5041402225" description="AB hydrolase-1 domain-containing protein" evidence="1">
    <location>
        <begin position="18"/>
        <end position="378"/>
    </location>
</feature>
<dbReference type="InterPro" id="IPR029058">
    <property type="entry name" value="AB_hydrolase_fold"/>
</dbReference>